<dbReference type="EMBL" id="VBOY01000037">
    <property type="protein sequence ID" value="TMQ67531.1"/>
    <property type="molecule type" value="Genomic_DNA"/>
</dbReference>
<dbReference type="AlphaFoldDB" id="A0A538TVA2"/>
<gene>
    <name evidence="2" type="ORF">E6K78_04455</name>
</gene>
<sequence length="85" mass="9059">MTRPLVMTLALAASALRAASSAAGPPTVTPSRLALPGLVAQRTIEREWTTAKDTGVFRAPGSWPREKAGAYGSWWPRRRRGEAGG</sequence>
<feature type="chain" id="PRO_5021754815" evidence="1">
    <location>
        <begin position="24"/>
        <end position="85"/>
    </location>
</feature>
<comment type="caution">
    <text evidence="2">The sequence shown here is derived from an EMBL/GenBank/DDBJ whole genome shotgun (WGS) entry which is preliminary data.</text>
</comment>
<accession>A0A538TVA2</accession>
<evidence type="ECO:0000313" key="3">
    <source>
        <dbReference type="Proteomes" id="UP000316609"/>
    </source>
</evidence>
<organism evidence="2 3">
    <name type="scientific">Eiseniibacteriota bacterium</name>
    <dbReference type="NCBI Taxonomy" id="2212470"/>
    <lineage>
        <taxon>Bacteria</taxon>
        <taxon>Candidatus Eiseniibacteriota</taxon>
    </lineage>
</organism>
<evidence type="ECO:0000256" key="1">
    <source>
        <dbReference type="SAM" id="SignalP"/>
    </source>
</evidence>
<evidence type="ECO:0000313" key="2">
    <source>
        <dbReference type="EMBL" id="TMQ67531.1"/>
    </source>
</evidence>
<dbReference type="Proteomes" id="UP000316609">
    <property type="component" value="Unassembled WGS sequence"/>
</dbReference>
<protein>
    <submittedName>
        <fullName evidence="2">Uncharacterized protein</fullName>
    </submittedName>
</protein>
<feature type="signal peptide" evidence="1">
    <location>
        <begin position="1"/>
        <end position="23"/>
    </location>
</feature>
<keyword evidence="1" id="KW-0732">Signal</keyword>
<reference evidence="2 3" key="1">
    <citation type="journal article" date="2019" name="Nat. Microbiol.">
        <title>Mediterranean grassland soil C-N compound turnover is dependent on rainfall and depth, and is mediated by genomically divergent microorganisms.</title>
        <authorList>
            <person name="Diamond S."/>
            <person name="Andeer P.F."/>
            <person name="Li Z."/>
            <person name="Crits-Christoph A."/>
            <person name="Burstein D."/>
            <person name="Anantharaman K."/>
            <person name="Lane K.R."/>
            <person name="Thomas B.C."/>
            <person name="Pan C."/>
            <person name="Northen T.R."/>
            <person name="Banfield J.F."/>
        </authorList>
    </citation>
    <scope>NUCLEOTIDE SEQUENCE [LARGE SCALE GENOMIC DNA]</scope>
    <source>
        <strain evidence="2">WS_8</strain>
    </source>
</reference>
<name>A0A538TVA2_UNCEI</name>
<proteinExistence type="predicted"/>